<name>A0A852Z3X2_9ACTN</name>
<keyword evidence="2" id="KW-0812">Transmembrane</keyword>
<sequence>MRIVTWMLMGIGAGALAGFVSALLRRRHHRAGEPVVAYAGGYAAPVASDDHTASQPAHTIASDSSPSSPSSAANGAGHASDANGADHANGADRAHRVNQAATGGRTDRAEHVGRGGRG</sequence>
<accession>A0A852Z3X2</accession>
<evidence type="ECO:0000313" key="3">
    <source>
        <dbReference type="EMBL" id="NYH87511.1"/>
    </source>
</evidence>
<dbReference type="AlphaFoldDB" id="A0A852Z3X2"/>
<dbReference type="RefSeq" id="WP_179785565.1">
    <property type="nucleotide sequence ID" value="NZ_BAAARR010000012.1"/>
</dbReference>
<evidence type="ECO:0000256" key="1">
    <source>
        <dbReference type="SAM" id="MobiDB-lite"/>
    </source>
</evidence>
<proteinExistence type="predicted"/>
<dbReference type="Proteomes" id="UP000579605">
    <property type="component" value="Unassembled WGS sequence"/>
</dbReference>
<feature type="transmembrane region" description="Helical" evidence="2">
    <location>
        <begin position="6"/>
        <end position="24"/>
    </location>
</feature>
<reference evidence="3 4" key="1">
    <citation type="submission" date="2020-07" db="EMBL/GenBank/DDBJ databases">
        <title>Sequencing the genomes of 1000 actinobacteria strains.</title>
        <authorList>
            <person name="Klenk H.-P."/>
        </authorList>
    </citation>
    <scope>NUCLEOTIDE SEQUENCE [LARGE SCALE GENOMIC DNA]</scope>
    <source>
        <strain evidence="3 4">DSM 18448</strain>
    </source>
</reference>
<evidence type="ECO:0000313" key="4">
    <source>
        <dbReference type="Proteomes" id="UP000579605"/>
    </source>
</evidence>
<dbReference type="EMBL" id="JACBZH010000001">
    <property type="protein sequence ID" value="NYH87511.1"/>
    <property type="molecule type" value="Genomic_DNA"/>
</dbReference>
<feature type="compositionally biased region" description="Basic and acidic residues" evidence="1">
    <location>
        <begin position="105"/>
        <end position="118"/>
    </location>
</feature>
<protein>
    <submittedName>
        <fullName evidence="3">Uncharacterized protein</fullName>
    </submittedName>
</protein>
<feature type="compositionally biased region" description="Low complexity" evidence="1">
    <location>
        <begin position="61"/>
        <end position="88"/>
    </location>
</feature>
<keyword evidence="2" id="KW-1133">Transmembrane helix</keyword>
<comment type="caution">
    <text evidence="3">The sequence shown here is derived from an EMBL/GenBank/DDBJ whole genome shotgun (WGS) entry which is preliminary data.</text>
</comment>
<gene>
    <name evidence="3" type="ORF">F4554_000149</name>
</gene>
<organism evidence="3 4">
    <name type="scientific">Actinopolymorpha rutila</name>
    <dbReference type="NCBI Taxonomy" id="446787"/>
    <lineage>
        <taxon>Bacteria</taxon>
        <taxon>Bacillati</taxon>
        <taxon>Actinomycetota</taxon>
        <taxon>Actinomycetes</taxon>
        <taxon>Propionibacteriales</taxon>
        <taxon>Actinopolymorphaceae</taxon>
        <taxon>Actinopolymorpha</taxon>
    </lineage>
</organism>
<evidence type="ECO:0000256" key="2">
    <source>
        <dbReference type="SAM" id="Phobius"/>
    </source>
</evidence>
<feature type="region of interest" description="Disordered" evidence="1">
    <location>
        <begin position="46"/>
        <end position="118"/>
    </location>
</feature>
<keyword evidence="2" id="KW-0472">Membrane</keyword>
<keyword evidence="4" id="KW-1185">Reference proteome</keyword>